<dbReference type="Pfam" id="PF07690">
    <property type="entry name" value="MFS_1"/>
    <property type="match status" value="1"/>
</dbReference>
<keyword evidence="7" id="KW-1185">Reference proteome</keyword>
<organism evidence="6 7">
    <name type="scientific">Meganyctiphanes norvegica</name>
    <name type="common">Northern krill</name>
    <name type="synonym">Thysanopoda norvegica</name>
    <dbReference type="NCBI Taxonomy" id="48144"/>
    <lineage>
        <taxon>Eukaryota</taxon>
        <taxon>Metazoa</taxon>
        <taxon>Ecdysozoa</taxon>
        <taxon>Arthropoda</taxon>
        <taxon>Crustacea</taxon>
        <taxon>Multicrustacea</taxon>
        <taxon>Malacostraca</taxon>
        <taxon>Eumalacostraca</taxon>
        <taxon>Eucarida</taxon>
        <taxon>Euphausiacea</taxon>
        <taxon>Euphausiidae</taxon>
        <taxon>Meganyctiphanes</taxon>
    </lineage>
</organism>
<dbReference type="GO" id="GO:0022857">
    <property type="term" value="F:transmembrane transporter activity"/>
    <property type="evidence" value="ECO:0007669"/>
    <property type="project" value="InterPro"/>
</dbReference>
<feature type="transmembrane region" description="Helical" evidence="5">
    <location>
        <begin position="366"/>
        <end position="388"/>
    </location>
</feature>
<feature type="transmembrane region" description="Helical" evidence="5">
    <location>
        <begin position="275"/>
        <end position="292"/>
    </location>
</feature>
<keyword evidence="3 5" id="KW-1133">Transmembrane helix</keyword>
<feature type="transmembrane region" description="Helical" evidence="5">
    <location>
        <begin position="439"/>
        <end position="456"/>
    </location>
</feature>
<proteinExistence type="predicted"/>
<feature type="transmembrane region" description="Helical" evidence="5">
    <location>
        <begin position="139"/>
        <end position="158"/>
    </location>
</feature>
<feature type="transmembrane region" description="Helical" evidence="5">
    <location>
        <begin position="205"/>
        <end position="227"/>
    </location>
</feature>
<evidence type="ECO:0000256" key="5">
    <source>
        <dbReference type="SAM" id="Phobius"/>
    </source>
</evidence>
<comment type="caution">
    <text evidence="6">The sequence shown here is derived from an EMBL/GenBank/DDBJ whole genome shotgun (WGS) entry which is preliminary data.</text>
</comment>
<accession>A0AAV2QGI1</accession>
<gene>
    <name evidence="6" type="ORF">MNOR_LOCUS11265</name>
</gene>
<sequence length="471" mass="54023">MSFKDNTISSALASLLKNITIEPLLFLYYMSYYQLNVVTENFRLERYCRVSLGYQDRCDHLVDGTNDEELEVEVQQLENEFLVYESYISVTFTVLFLIYIASWSDKHGRRVPILMGLAGWILYCIVYILAVIFTSWTPWVLLLAAFLRSLGGWHWVIAMASYAHIADVSSEESRTARMTLMMVCKGFGMSAGTALGPILHNLSGYALVFAVSMALYIVCFIWSIFVIPHRPYNPQDSTIRKSKCERILSIPRKIKQNVKDLISTSLRKREGHKRFLINYLPFLMLLQLNALAKKMYLWSRIVLHWDMDVYSLYLTTDKLMCTIVMLLLAPIIKIFKPHDCVTGACTQLTMFCKTLAFGLLTNPSQWYVPYIFTLVPQWLNIVCTRSLVSKQCSPDEIGRAFSIIAVGECIWPIVENTLYGAVYAATVDTYPSAIHLVESAHSLVVFTSYLAIHLLLRWQDFKDSRNVALKR</sequence>
<name>A0AAV2QGI1_MEGNR</name>
<dbReference type="PANTHER" id="PTHR23507:SF1">
    <property type="entry name" value="FI18259P1-RELATED"/>
    <property type="match status" value="1"/>
</dbReference>
<evidence type="ECO:0000256" key="3">
    <source>
        <dbReference type="ARBA" id="ARBA00022989"/>
    </source>
</evidence>
<dbReference type="EMBL" id="CAXKWB010005893">
    <property type="protein sequence ID" value="CAL4080392.1"/>
    <property type="molecule type" value="Genomic_DNA"/>
</dbReference>
<evidence type="ECO:0000313" key="6">
    <source>
        <dbReference type="EMBL" id="CAL4080392.1"/>
    </source>
</evidence>
<evidence type="ECO:0008006" key="8">
    <source>
        <dbReference type="Google" id="ProtNLM"/>
    </source>
</evidence>
<feature type="transmembrane region" description="Helical" evidence="5">
    <location>
        <begin position="179"/>
        <end position="199"/>
    </location>
</feature>
<feature type="transmembrane region" description="Helical" evidence="5">
    <location>
        <begin position="400"/>
        <end position="419"/>
    </location>
</feature>
<dbReference type="Gene3D" id="1.20.1250.20">
    <property type="entry name" value="MFS general substrate transporter like domains"/>
    <property type="match status" value="1"/>
</dbReference>
<feature type="transmembrane region" description="Helical" evidence="5">
    <location>
        <begin position="113"/>
        <end position="133"/>
    </location>
</feature>
<feature type="transmembrane region" description="Helical" evidence="5">
    <location>
        <begin position="312"/>
        <end position="329"/>
    </location>
</feature>
<comment type="subcellular location">
    <subcellularLocation>
        <location evidence="1">Membrane</location>
        <topology evidence="1">Multi-pass membrane protein</topology>
    </subcellularLocation>
</comment>
<keyword evidence="4 5" id="KW-0472">Membrane</keyword>
<keyword evidence="2 5" id="KW-0812">Transmembrane</keyword>
<dbReference type="PANTHER" id="PTHR23507">
    <property type="entry name" value="ZGC:174356"/>
    <property type="match status" value="1"/>
</dbReference>
<dbReference type="GO" id="GO:0016020">
    <property type="term" value="C:membrane"/>
    <property type="evidence" value="ECO:0007669"/>
    <property type="project" value="UniProtKB-SubCell"/>
</dbReference>
<reference evidence="6 7" key="1">
    <citation type="submission" date="2024-05" db="EMBL/GenBank/DDBJ databases">
        <authorList>
            <person name="Wallberg A."/>
        </authorList>
    </citation>
    <scope>NUCLEOTIDE SEQUENCE [LARGE SCALE GENOMIC DNA]</scope>
</reference>
<evidence type="ECO:0000256" key="4">
    <source>
        <dbReference type="ARBA" id="ARBA00023136"/>
    </source>
</evidence>
<dbReference type="InterPro" id="IPR011701">
    <property type="entry name" value="MFS"/>
</dbReference>
<evidence type="ECO:0000256" key="1">
    <source>
        <dbReference type="ARBA" id="ARBA00004141"/>
    </source>
</evidence>
<feature type="transmembrane region" description="Helical" evidence="5">
    <location>
        <begin position="81"/>
        <end position="101"/>
    </location>
</feature>
<evidence type="ECO:0000313" key="7">
    <source>
        <dbReference type="Proteomes" id="UP001497623"/>
    </source>
</evidence>
<dbReference type="Proteomes" id="UP001497623">
    <property type="component" value="Unassembled WGS sequence"/>
</dbReference>
<evidence type="ECO:0000256" key="2">
    <source>
        <dbReference type="ARBA" id="ARBA00022692"/>
    </source>
</evidence>
<protein>
    <recommendedName>
        <fullName evidence="8">Major facilitator superfamily (MFS) profile domain-containing protein</fullName>
    </recommendedName>
</protein>
<dbReference type="AlphaFoldDB" id="A0AAV2QGI1"/>
<dbReference type="InterPro" id="IPR036259">
    <property type="entry name" value="MFS_trans_sf"/>
</dbReference>
<dbReference type="SUPFAM" id="SSF103473">
    <property type="entry name" value="MFS general substrate transporter"/>
    <property type="match status" value="1"/>
</dbReference>